<sequence>MEGKIISGNVNVKNQISREDLKEAFKNFGTVRMRQQSETLGKHAMHFLAGYISMFSAQGPFQTGITRSVAELNIVLRDISLQLQKGLFIAIVGEVGSGKSSLLNTVIGETRVISGSISSCGSIAYVPQVPWILSGSLRDNILLGKEFDPRRYEEVIEACALHVDILAMTRGDMSHIGEKGTNLSGGQRARLALARALYHNSDVYLFDDILSAVDSQVASCILEKAIMGHQLMQKTRLLSTHNLQVVFTESCPKNCTTLVLNV</sequence>
<dbReference type="PROSITE" id="PS50893">
    <property type="entry name" value="ABC_TRANSPORTER_2"/>
    <property type="match status" value="1"/>
</dbReference>
<organism evidence="6">
    <name type="scientific">Zea mays</name>
    <name type="common">Maize</name>
    <dbReference type="NCBI Taxonomy" id="4577"/>
    <lineage>
        <taxon>Eukaryota</taxon>
        <taxon>Viridiplantae</taxon>
        <taxon>Streptophyta</taxon>
        <taxon>Embryophyta</taxon>
        <taxon>Tracheophyta</taxon>
        <taxon>Spermatophyta</taxon>
        <taxon>Magnoliopsida</taxon>
        <taxon>Liliopsida</taxon>
        <taxon>Poales</taxon>
        <taxon>Poaceae</taxon>
        <taxon>PACMAD clade</taxon>
        <taxon>Panicoideae</taxon>
        <taxon>Andropogonodae</taxon>
        <taxon>Andropogoneae</taxon>
        <taxon>Tripsacinae</taxon>
        <taxon>Zea</taxon>
    </lineage>
</organism>
<accession>A0A3L6E5C4</accession>
<dbReference type="SMART" id="SM00382">
    <property type="entry name" value="AAA"/>
    <property type="match status" value="1"/>
</dbReference>
<feature type="domain" description="ABC transporter" evidence="4">
    <location>
        <begin position="60"/>
        <end position="258"/>
    </location>
</feature>
<name>A0A3L6E6G1_MAIZE</name>
<comment type="caution">
    <text evidence="6">The sequence shown here is derived from an EMBL/GenBank/DDBJ whole genome shotgun (WGS) entry which is preliminary data.</text>
</comment>
<evidence type="ECO:0000313" key="7">
    <source>
        <dbReference type="Proteomes" id="UP000251960"/>
    </source>
</evidence>
<accession>A0A3L6E6G1</accession>
<dbReference type="InterPro" id="IPR003593">
    <property type="entry name" value="AAA+_ATPase"/>
</dbReference>
<dbReference type="InterPro" id="IPR017871">
    <property type="entry name" value="ABC_transporter-like_CS"/>
</dbReference>
<evidence type="ECO:0000259" key="4">
    <source>
        <dbReference type="PROSITE" id="PS50893"/>
    </source>
</evidence>
<evidence type="ECO:0000313" key="5">
    <source>
        <dbReference type="EMBL" id="PWZ15687.1"/>
    </source>
</evidence>
<dbReference type="EMBL" id="NCVQ01000008">
    <property type="protein sequence ID" value="PWZ15687.1"/>
    <property type="molecule type" value="Genomic_DNA"/>
</dbReference>
<dbReference type="InterPro" id="IPR027417">
    <property type="entry name" value="P-loop_NTPase"/>
</dbReference>
<comment type="similarity">
    <text evidence="1">Belongs to the ABC transporter superfamily. ABCC family. Conjugate transporter (TC 3.A.1.208) subfamily.</text>
</comment>
<dbReference type="PROSITE" id="PS00211">
    <property type="entry name" value="ABC_TRANSPORTER_1"/>
    <property type="match status" value="1"/>
</dbReference>
<evidence type="ECO:0000256" key="2">
    <source>
        <dbReference type="ARBA" id="ARBA00022741"/>
    </source>
</evidence>
<dbReference type="PANTHER" id="PTHR24223:SF330">
    <property type="entry name" value="ATP-BINDING CASSETTE SUB-FAMILY C MEMBER 10"/>
    <property type="match status" value="1"/>
</dbReference>
<dbReference type="Gene3D" id="3.40.50.300">
    <property type="entry name" value="P-loop containing nucleotide triphosphate hydrolases"/>
    <property type="match status" value="1"/>
</dbReference>
<proteinExistence type="inferred from homology"/>
<dbReference type="GO" id="GO:0016887">
    <property type="term" value="F:ATP hydrolysis activity"/>
    <property type="evidence" value="ECO:0007669"/>
    <property type="project" value="InterPro"/>
</dbReference>
<gene>
    <name evidence="6" type="ORF">Zm00014a_037793</name>
</gene>
<protein>
    <submittedName>
        <fullName evidence="5">ABC transporter C family member 13</fullName>
    </submittedName>
</protein>
<dbReference type="Proteomes" id="UP000251960">
    <property type="component" value="Chromosome 7"/>
</dbReference>
<dbReference type="GO" id="GO:0005524">
    <property type="term" value="F:ATP binding"/>
    <property type="evidence" value="ECO:0007669"/>
    <property type="project" value="UniProtKB-KW"/>
</dbReference>
<dbReference type="PANTHER" id="PTHR24223">
    <property type="entry name" value="ATP-BINDING CASSETTE SUB-FAMILY C"/>
    <property type="match status" value="1"/>
</dbReference>
<evidence type="ECO:0000256" key="3">
    <source>
        <dbReference type="ARBA" id="ARBA00022840"/>
    </source>
</evidence>
<dbReference type="InterPro" id="IPR050173">
    <property type="entry name" value="ABC_transporter_C-like"/>
</dbReference>
<evidence type="ECO:0000313" key="6">
    <source>
        <dbReference type="EMBL" id="PWZ15688.1"/>
    </source>
</evidence>
<keyword evidence="2" id="KW-0547">Nucleotide-binding</keyword>
<evidence type="ECO:0000256" key="1">
    <source>
        <dbReference type="ARBA" id="ARBA00009726"/>
    </source>
</evidence>
<dbReference type="EMBL" id="NCVQ01000008">
    <property type="protein sequence ID" value="PWZ15688.1"/>
    <property type="molecule type" value="Genomic_DNA"/>
</dbReference>
<dbReference type="InterPro" id="IPR003439">
    <property type="entry name" value="ABC_transporter-like_ATP-bd"/>
</dbReference>
<dbReference type="Pfam" id="PF00005">
    <property type="entry name" value="ABC_tran"/>
    <property type="match status" value="1"/>
</dbReference>
<reference evidence="6 7" key="1">
    <citation type="journal article" date="2018" name="Nat. Genet.">
        <title>Extensive intraspecific gene order and gene structural variations between Mo17 and other maize genomes.</title>
        <authorList>
            <person name="Sun S."/>
            <person name="Zhou Y."/>
            <person name="Chen J."/>
            <person name="Shi J."/>
            <person name="Zhao H."/>
            <person name="Zhao H."/>
            <person name="Song W."/>
            <person name="Zhang M."/>
            <person name="Cui Y."/>
            <person name="Dong X."/>
            <person name="Liu H."/>
            <person name="Ma X."/>
            <person name="Jiao Y."/>
            <person name="Wang B."/>
            <person name="Wei X."/>
            <person name="Stein J.C."/>
            <person name="Glaubitz J.C."/>
            <person name="Lu F."/>
            <person name="Yu G."/>
            <person name="Liang C."/>
            <person name="Fengler K."/>
            <person name="Li B."/>
            <person name="Rafalski A."/>
            <person name="Schnable P.S."/>
            <person name="Ware D.H."/>
            <person name="Buckler E.S."/>
            <person name="Lai J."/>
        </authorList>
    </citation>
    <scope>NUCLEOTIDE SEQUENCE [LARGE SCALE GENOMIC DNA]</scope>
    <source>
        <strain evidence="7">cv. Missouri 17</strain>
        <tissue evidence="6">Seedling</tissue>
    </source>
</reference>
<dbReference type="SUPFAM" id="SSF52540">
    <property type="entry name" value="P-loop containing nucleoside triphosphate hydrolases"/>
    <property type="match status" value="1"/>
</dbReference>
<dbReference type="AlphaFoldDB" id="A0A3L6E6G1"/>
<keyword evidence="3" id="KW-0067">ATP-binding</keyword>